<evidence type="ECO:0000313" key="1">
    <source>
        <dbReference type="EMBL" id="RIA37706.1"/>
    </source>
</evidence>
<comment type="caution">
    <text evidence="1">The sequence shown here is derived from an EMBL/GenBank/DDBJ whole genome shotgun (WGS) entry which is preliminary data.</text>
</comment>
<name>A0A397NJJ5_9SPHN</name>
<evidence type="ECO:0008006" key="3">
    <source>
        <dbReference type="Google" id="ProtNLM"/>
    </source>
</evidence>
<protein>
    <recommendedName>
        <fullName evidence="3">Lumazine-binding protein</fullName>
    </recommendedName>
</protein>
<dbReference type="Proteomes" id="UP000266568">
    <property type="component" value="Unassembled WGS sequence"/>
</dbReference>
<dbReference type="AlphaFoldDB" id="A0A397NJJ5"/>
<evidence type="ECO:0000313" key="2">
    <source>
        <dbReference type="Proteomes" id="UP000266568"/>
    </source>
</evidence>
<accession>A0A397NJJ5</accession>
<proteinExistence type="predicted"/>
<gene>
    <name evidence="1" type="ORF">DFR49_3594</name>
</gene>
<organism evidence="1 2">
    <name type="scientific">Hephaestia caeni</name>
    <dbReference type="NCBI Taxonomy" id="645617"/>
    <lineage>
        <taxon>Bacteria</taxon>
        <taxon>Pseudomonadati</taxon>
        <taxon>Pseudomonadota</taxon>
        <taxon>Alphaproteobacteria</taxon>
        <taxon>Sphingomonadales</taxon>
        <taxon>Sphingomonadaceae</taxon>
        <taxon>Hephaestia</taxon>
    </lineage>
</organism>
<dbReference type="RefSeq" id="WP_119036980.1">
    <property type="nucleotide sequence ID" value="NZ_QXDC01000004.1"/>
</dbReference>
<sequence>MAAVKAWDDDLVYALSAQASVDHPDEITMIHTMLIDGVSDVICGDALPGDSPMVTCRFTIRYGTRNSYQVARLQKKDGGWVIDDALVVTRDRR</sequence>
<keyword evidence="2" id="KW-1185">Reference proteome</keyword>
<dbReference type="OrthoDB" id="7596326at2"/>
<dbReference type="EMBL" id="QXDC01000004">
    <property type="protein sequence ID" value="RIA37706.1"/>
    <property type="molecule type" value="Genomic_DNA"/>
</dbReference>
<reference evidence="1 2" key="1">
    <citation type="submission" date="2018-08" db="EMBL/GenBank/DDBJ databases">
        <title>Genomic Encyclopedia of Type Strains, Phase IV (KMG-IV): sequencing the most valuable type-strain genomes for metagenomic binning, comparative biology and taxonomic classification.</title>
        <authorList>
            <person name="Goeker M."/>
        </authorList>
    </citation>
    <scope>NUCLEOTIDE SEQUENCE [LARGE SCALE GENOMIC DNA]</scope>
    <source>
        <strain evidence="1 2">DSM 25527</strain>
    </source>
</reference>